<protein>
    <submittedName>
        <fullName evidence="3">Uncharacterized protein</fullName>
    </submittedName>
</protein>
<evidence type="ECO:0000256" key="1">
    <source>
        <dbReference type="SAM" id="MobiDB-lite"/>
    </source>
</evidence>
<feature type="region of interest" description="Disordered" evidence="1">
    <location>
        <begin position="193"/>
        <end position="222"/>
    </location>
</feature>
<comment type="caution">
    <text evidence="3">The sequence shown here is derived from an EMBL/GenBank/DDBJ whole genome shotgun (WGS) entry which is preliminary data.</text>
</comment>
<keyword evidence="2" id="KW-0472">Membrane</keyword>
<proteinExistence type="predicted"/>
<keyword evidence="4" id="KW-1185">Reference proteome</keyword>
<keyword evidence="2" id="KW-0812">Transmembrane</keyword>
<evidence type="ECO:0000313" key="3">
    <source>
        <dbReference type="EMBL" id="MEV4683962.1"/>
    </source>
</evidence>
<gene>
    <name evidence="3" type="ORF">AB0K36_24605</name>
</gene>
<dbReference type="Proteomes" id="UP001552521">
    <property type="component" value="Unassembled WGS sequence"/>
</dbReference>
<dbReference type="RefSeq" id="WP_364598208.1">
    <property type="nucleotide sequence ID" value="NZ_JBFAQK010000041.1"/>
</dbReference>
<name>A0ABV3I071_9ACTN</name>
<reference evidence="3 4" key="1">
    <citation type="submission" date="2024-06" db="EMBL/GenBank/DDBJ databases">
        <title>The Natural Products Discovery Center: Release of the First 8490 Sequenced Strains for Exploring Actinobacteria Biosynthetic Diversity.</title>
        <authorList>
            <person name="Kalkreuter E."/>
            <person name="Kautsar S.A."/>
            <person name="Yang D."/>
            <person name="Bader C.D."/>
            <person name="Teijaro C.N."/>
            <person name="Fluegel L."/>
            <person name="Davis C.M."/>
            <person name="Simpson J.R."/>
            <person name="Lauterbach L."/>
            <person name="Steele A.D."/>
            <person name="Gui C."/>
            <person name="Meng S."/>
            <person name="Li G."/>
            <person name="Viehrig K."/>
            <person name="Ye F."/>
            <person name="Su P."/>
            <person name="Kiefer A.F."/>
            <person name="Nichols A."/>
            <person name="Cepeda A.J."/>
            <person name="Yan W."/>
            <person name="Fan B."/>
            <person name="Jiang Y."/>
            <person name="Adhikari A."/>
            <person name="Zheng C.-J."/>
            <person name="Schuster L."/>
            <person name="Cowan T.M."/>
            <person name="Smanski M.J."/>
            <person name="Chevrette M.G."/>
            <person name="De Carvalho L.P.S."/>
            <person name="Shen B."/>
        </authorList>
    </citation>
    <scope>NUCLEOTIDE SEQUENCE [LARGE SCALE GENOMIC DNA]</scope>
    <source>
        <strain evidence="3 4">NPDC049344</strain>
    </source>
</reference>
<accession>A0ABV3I071</accession>
<organism evidence="3 4">
    <name type="scientific">Streptomyces kurssanovii</name>
    <dbReference type="NCBI Taxonomy" id="67312"/>
    <lineage>
        <taxon>Bacteria</taxon>
        <taxon>Bacillati</taxon>
        <taxon>Actinomycetota</taxon>
        <taxon>Actinomycetes</taxon>
        <taxon>Kitasatosporales</taxon>
        <taxon>Streptomycetaceae</taxon>
        <taxon>Streptomyces</taxon>
    </lineage>
</organism>
<evidence type="ECO:0000313" key="4">
    <source>
        <dbReference type="Proteomes" id="UP001552521"/>
    </source>
</evidence>
<feature type="transmembrane region" description="Helical" evidence="2">
    <location>
        <begin position="20"/>
        <end position="45"/>
    </location>
</feature>
<keyword evidence="2" id="KW-1133">Transmembrane helix</keyword>
<feature type="compositionally biased region" description="Polar residues" evidence="1">
    <location>
        <begin position="213"/>
        <end position="222"/>
    </location>
</feature>
<dbReference type="EMBL" id="JBFAQK010000041">
    <property type="protein sequence ID" value="MEV4683962.1"/>
    <property type="molecule type" value="Genomic_DNA"/>
</dbReference>
<sequence>MTEDLAPPSTSPSAASAAKWLGITVAAIVGIPVLLVLVVLVTYGVQRATPEDYPKAAPQTMADRAGTRSQESYDVLGFDTQLPPGEFNSLSSGYCYPDGLESVADEHVDNAYALSHQWQLTDVPESDALPAMRRLRDHLKAEGWDVVSFDSTPSGDNWTLRTERDGDGRQVYEWYADGGRFHGGVHAECAYLPTPPTDPYASPDDATDGLTAPTLTPSRSES</sequence>
<evidence type="ECO:0000256" key="2">
    <source>
        <dbReference type="SAM" id="Phobius"/>
    </source>
</evidence>